<organism evidence="5 6">
    <name type="scientific">Coprinellus micaceus</name>
    <name type="common">Glistening ink-cap mushroom</name>
    <name type="synonym">Coprinus micaceus</name>
    <dbReference type="NCBI Taxonomy" id="71717"/>
    <lineage>
        <taxon>Eukaryota</taxon>
        <taxon>Fungi</taxon>
        <taxon>Dikarya</taxon>
        <taxon>Basidiomycota</taxon>
        <taxon>Agaricomycotina</taxon>
        <taxon>Agaricomycetes</taxon>
        <taxon>Agaricomycetidae</taxon>
        <taxon>Agaricales</taxon>
        <taxon>Agaricineae</taxon>
        <taxon>Psathyrellaceae</taxon>
        <taxon>Coprinellus</taxon>
    </lineage>
</organism>
<keyword evidence="2" id="KW-0186">Copper</keyword>
<evidence type="ECO:0000256" key="2">
    <source>
        <dbReference type="ARBA" id="ARBA00023008"/>
    </source>
</evidence>
<dbReference type="GO" id="GO:0046872">
    <property type="term" value="F:metal ion binding"/>
    <property type="evidence" value="ECO:0007669"/>
    <property type="project" value="UniProtKB-KW"/>
</dbReference>
<name>A0A4Y7SHR1_COPMI</name>
<keyword evidence="6" id="KW-1185">Reference proteome</keyword>
<gene>
    <name evidence="5" type="ORF">FA13DRAFT_1742118</name>
</gene>
<dbReference type="OrthoDB" id="6132182at2759"/>
<dbReference type="GO" id="GO:0016491">
    <property type="term" value="F:oxidoreductase activity"/>
    <property type="evidence" value="ECO:0007669"/>
    <property type="project" value="InterPro"/>
</dbReference>
<keyword evidence="3" id="KW-0732">Signal</keyword>
<dbReference type="PRINTS" id="PR00092">
    <property type="entry name" value="TYROSINASE"/>
</dbReference>
<dbReference type="Pfam" id="PF00264">
    <property type="entry name" value="Tyrosinase"/>
    <property type="match status" value="1"/>
</dbReference>
<feature type="signal peptide" evidence="3">
    <location>
        <begin position="1"/>
        <end position="19"/>
    </location>
</feature>
<evidence type="ECO:0000259" key="4">
    <source>
        <dbReference type="Pfam" id="PF00264"/>
    </source>
</evidence>
<evidence type="ECO:0000256" key="1">
    <source>
        <dbReference type="ARBA" id="ARBA00022723"/>
    </source>
</evidence>
<comment type="caution">
    <text evidence="5">The sequence shown here is derived from an EMBL/GenBank/DDBJ whole genome shotgun (WGS) entry which is preliminary data.</text>
</comment>
<accession>A0A4Y7SHR1</accession>
<feature type="chain" id="PRO_5021434245" evidence="3">
    <location>
        <begin position="20"/>
        <end position="294"/>
    </location>
</feature>
<dbReference type="InterPro" id="IPR050316">
    <property type="entry name" value="Tyrosinase/Hemocyanin"/>
</dbReference>
<dbReference type="PANTHER" id="PTHR11474">
    <property type="entry name" value="TYROSINASE FAMILY MEMBER"/>
    <property type="match status" value="1"/>
</dbReference>
<protein>
    <submittedName>
        <fullName evidence="5">Di-copper centre-containing protein</fullName>
    </submittedName>
</protein>
<proteinExistence type="predicted"/>
<evidence type="ECO:0000256" key="3">
    <source>
        <dbReference type="SAM" id="SignalP"/>
    </source>
</evidence>
<dbReference type="Gene3D" id="1.10.1280.10">
    <property type="entry name" value="Di-copper center containing domain from catechol oxidase"/>
    <property type="match status" value="1"/>
</dbReference>
<dbReference type="InterPro" id="IPR008922">
    <property type="entry name" value="Di-copper_centre_dom_sf"/>
</dbReference>
<feature type="domain" description="Tyrosinase copper-binding" evidence="4">
    <location>
        <begin position="58"/>
        <end position="247"/>
    </location>
</feature>
<sequence>MSPFFHLSAILLAFALVCAASPAPSSGVAEAARKCKEIRVHKEWRDISVKHRLAYIDAGQFLPWHRHFVNVYTKELRDKCHYKGPIPFWDWARDGDNEGVPIAKSPIFDPVTGFGGDGVLGTYTLPSPNISTVTFPQSYRGCVLDGPFSADKYTVHLGPGTLTTKHCLVRGINETLKHAMTTDVLEEQLRIKTFAELRATIDNPRAFGMHITTHSAIGGEMKNVWSSPGEPLFFLSHMNLDRMCASYIDGPSTVNGTDNVTLDFVMDFPRISSNVTIRDVMDLTKEPNCYTFEY</sequence>
<dbReference type="SUPFAM" id="SSF48056">
    <property type="entry name" value="Di-copper centre-containing domain"/>
    <property type="match status" value="1"/>
</dbReference>
<dbReference type="InterPro" id="IPR002227">
    <property type="entry name" value="Tyrosinase_Cu-bd"/>
</dbReference>
<reference evidence="5 6" key="1">
    <citation type="journal article" date="2019" name="Nat. Ecol. Evol.">
        <title>Megaphylogeny resolves global patterns of mushroom evolution.</title>
        <authorList>
            <person name="Varga T."/>
            <person name="Krizsan K."/>
            <person name="Foldi C."/>
            <person name="Dima B."/>
            <person name="Sanchez-Garcia M."/>
            <person name="Sanchez-Ramirez S."/>
            <person name="Szollosi G.J."/>
            <person name="Szarkandi J.G."/>
            <person name="Papp V."/>
            <person name="Albert L."/>
            <person name="Andreopoulos W."/>
            <person name="Angelini C."/>
            <person name="Antonin V."/>
            <person name="Barry K.W."/>
            <person name="Bougher N.L."/>
            <person name="Buchanan P."/>
            <person name="Buyck B."/>
            <person name="Bense V."/>
            <person name="Catcheside P."/>
            <person name="Chovatia M."/>
            <person name="Cooper J."/>
            <person name="Damon W."/>
            <person name="Desjardin D."/>
            <person name="Finy P."/>
            <person name="Geml J."/>
            <person name="Haridas S."/>
            <person name="Hughes K."/>
            <person name="Justo A."/>
            <person name="Karasinski D."/>
            <person name="Kautmanova I."/>
            <person name="Kiss B."/>
            <person name="Kocsube S."/>
            <person name="Kotiranta H."/>
            <person name="LaButti K.M."/>
            <person name="Lechner B.E."/>
            <person name="Liimatainen K."/>
            <person name="Lipzen A."/>
            <person name="Lukacs Z."/>
            <person name="Mihaltcheva S."/>
            <person name="Morgado L.N."/>
            <person name="Niskanen T."/>
            <person name="Noordeloos M.E."/>
            <person name="Ohm R.A."/>
            <person name="Ortiz-Santana B."/>
            <person name="Ovrebo C."/>
            <person name="Racz N."/>
            <person name="Riley R."/>
            <person name="Savchenko A."/>
            <person name="Shiryaev A."/>
            <person name="Soop K."/>
            <person name="Spirin V."/>
            <person name="Szebenyi C."/>
            <person name="Tomsovsky M."/>
            <person name="Tulloss R.E."/>
            <person name="Uehling J."/>
            <person name="Grigoriev I.V."/>
            <person name="Vagvolgyi C."/>
            <person name="Papp T."/>
            <person name="Martin F.M."/>
            <person name="Miettinen O."/>
            <person name="Hibbett D.S."/>
            <person name="Nagy L.G."/>
        </authorList>
    </citation>
    <scope>NUCLEOTIDE SEQUENCE [LARGE SCALE GENOMIC DNA]</scope>
    <source>
        <strain evidence="5 6">FP101781</strain>
    </source>
</reference>
<dbReference type="EMBL" id="QPFP01000115">
    <property type="protein sequence ID" value="TEB21281.1"/>
    <property type="molecule type" value="Genomic_DNA"/>
</dbReference>
<dbReference type="Proteomes" id="UP000298030">
    <property type="component" value="Unassembled WGS sequence"/>
</dbReference>
<dbReference type="AlphaFoldDB" id="A0A4Y7SHR1"/>
<keyword evidence="1" id="KW-0479">Metal-binding</keyword>
<dbReference type="PANTHER" id="PTHR11474:SF126">
    <property type="entry name" value="TYROSINASE-LIKE PROTEIN TYR-1-RELATED"/>
    <property type="match status" value="1"/>
</dbReference>
<evidence type="ECO:0000313" key="5">
    <source>
        <dbReference type="EMBL" id="TEB21281.1"/>
    </source>
</evidence>
<evidence type="ECO:0000313" key="6">
    <source>
        <dbReference type="Proteomes" id="UP000298030"/>
    </source>
</evidence>